<dbReference type="eggNOG" id="COG0577">
    <property type="taxonomic scope" value="Bacteria"/>
</dbReference>
<dbReference type="AlphaFoldDB" id="I3DCQ0"/>
<gene>
    <name evidence="8" type="ORF">HMPREF1052_1005</name>
</gene>
<protein>
    <submittedName>
        <fullName evidence="8">Efflux ABC transporter, permease protein</fullName>
    </submittedName>
</protein>
<evidence type="ECO:0000256" key="1">
    <source>
        <dbReference type="ARBA" id="ARBA00004651"/>
    </source>
</evidence>
<evidence type="ECO:0000256" key="3">
    <source>
        <dbReference type="ARBA" id="ARBA00022692"/>
    </source>
</evidence>
<keyword evidence="9" id="KW-1185">Reference proteome</keyword>
<keyword evidence="5 6" id="KW-0472">Membrane</keyword>
<dbReference type="Pfam" id="PF02687">
    <property type="entry name" value="FtsX"/>
    <property type="match status" value="1"/>
</dbReference>
<keyword evidence="3 6" id="KW-0812">Transmembrane</keyword>
<organism evidence="8 9">
    <name type="scientific">Pasteurella bettyae CCUG 2042</name>
    <dbReference type="NCBI Taxonomy" id="1095749"/>
    <lineage>
        <taxon>Bacteria</taxon>
        <taxon>Pseudomonadati</taxon>
        <taxon>Pseudomonadota</taxon>
        <taxon>Gammaproteobacteria</taxon>
        <taxon>Pasteurellales</taxon>
        <taxon>Pasteurellaceae</taxon>
        <taxon>Pasteurella</taxon>
    </lineage>
</organism>
<proteinExistence type="predicted"/>
<comment type="subcellular location">
    <subcellularLocation>
        <location evidence="1">Cell membrane</location>
        <topology evidence="1">Multi-pass membrane protein</topology>
    </subcellularLocation>
</comment>
<accession>I3DCQ0</accession>
<evidence type="ECO:0000313" key="8">
    <source>
        <dbReference type="EMBL" id="EIJ69493.1"/>
    </source>
</evidence>
<dbReference type="EMBL" id="AJSX01000030">
    <property type="protein sequence ID" value="EIJ69493.1"/>
    <property type="molecule type" value="Genomic_DNA"/>
</dbReference>
<dbReference type="Proteomes" id="UP000006457">
    <property type="component" value="Unassembled WGS sequence"/>
</dbReference>
<keyword evidence="4 6" id="KW-1133">Transmembrane helix</keyword>
<evidence type="ECO:0000256" key="4">
    <source>
        <dbReference type="ARBA" id="ARBA00022989"/>
    </source>
</evidence>
<evidence type="ECO:0000313" key="9">
    <source>
        <dbReference type="Proteomes" id="UP000006457"/>
    </source>
</evidence>
<feature type="transmembrane region" description="Helical" evidence="6">
    <location>
        <begin position="282"/>
        <end position="306"/>
    </location>
</feature>
<dbReference type="GO" id="GO:0005886">
    <property type="term" value="C:plasma membrane"/>
    <property type="evidence" value="ECO:0007669"/>
    <property type="project" value="UniProtKB-SubCell"/>
</dbReference>
<comment type="caution">
    <text evidence="8">The sequence shown here is derived from an EMBL/GenBank/DDBJ whole genome shotgun (WGS) entry which is preliminary data.</text>
</comment>
<evidence type="ECO:0000259" key="7">
    <source>
        <dbReference type="Pfam" id="PF02687"/>
    </source>
</evidence>
<evidence type="ECO:0000256" key="6">
    <source>
        <dbReference type="SAM" id="Phobius"/>
    </source>
</evidence>
<sequence length="412" mass="46668">MFKLLFLDFKQSKLGSLLIILLIALSSALSIAINLQERAVREGSTQAAERFDLIIGAPGSETQLVLSSVFLQPAFLSLIDYKIYQDLEKNDKVDWAAPLAFGDFYQDSTIVGTNINLVTDGGKRKIIGRVFNYLNEAVVGQNTGLKIGDHFSPIHGQVGDVNRHVHKEQSYVVVGIVPAEGNRWDHAIYVPIESVWKVHANHHDQHPLLNINERKKRNLQHEKYDDSEYIQPLGASAIVVKPKSFSGAYQLRNRYKNESTQAVFPAEVLVKVHSLLGDSKQVLLWISIVTQILMALTLLMIIVLYLKNRRQQIAVWRIFGAPRNKIFLLVWLALVIVIVLAMLLGILIGWIFALIISYYLSIESGFQLPVYLSDEDGYFVLFNFIFAILVALIPSLLFYRQSPIHILQNRYN</sequence>
<reference evidence="8 9" key="1">
    <citation type="submission" date="2012-03" db="EMBL/GenBank/DDBJ databases">
        <authorList>
            <person name="Harkins D.M."/>
            <person name="Madupu R."/>
            <person name="Durkin A.S."/>
            <person name="Torralba M."/>
            <person name="Methe B."/>
            <person name="Sutton G.G."/>
            <person name="Nelson K.E."/>
        </authorList>
    </citation>
    <scope>NUCLEOTIDE SEQUENCE [LARGE SCALE GENOMIC DNA]</scope>
    <source>
        <strain evidence="8 9">CCUG 2042</strain>
    </source>
</reference>
<feature type="transmembrane region" description="Helical" evidence="6">
    <location>
        <begin position="326"/>
        <end position="359"/>
    </location>
</feature>
<evidence type="ECO:0000256" key="5">
    <source>
        <dbReference type="ARBA" id="ARBA00023136"/>
    </source>
</evidence>
<dbReference type="PANTHER" id="PTHR43738">
    <property type="entry name" value="ABC TRANSPORTER, MEMBRANE PROTEIN"/>
    <property type="match status" value="1"/>
</dbReference>
<evidence type="ECO:0000256" key="2">
    <source>
        <dbReference type="ARBA" id="ARBA00022475"/>
    </source>
</evidence>
<name>I3DCQ0_9PAST</name>
<feature type="domain" description="ABC3 transporter permease C-terminal" evidence="7">
    <location>
        <begin position="286"/>
        <end position="400"/>
    </location>
</feature>
<feature type="transmembrane region" description="Helical" evidence="6">
    <location>
        <begin position="379"/>
        <end position="399"/>
    </location>
</feature>
<dbReference type="RefSeq" id="WP_005760664.1">
    <property type="nucleotide sequence ID" value="NZ_AJSX01000030.1"/>
</dbReference>
<dbReference type="InterPro" id="IPR051125">
    <property type="entry name" value="ABC-4/HrtB_transporter"/>
</dbReference>
<keyword evidence="2" id="KW-1003">Cell membrane</keyword>
<dbReference type="InterPro" id="IPR003838">
    <property type="entry name" value="ABC3_permease_C"/>
</dbReference>
<dbReference type="PANTHER" id="PTHR43738:SF2">
    <property type="entry name" value="ABC TRANSPORTER PERMEASE"/>
    <property type="match status" value="1"/>
</dbReference>
<dbReference type="PATRIC" id="fig|1095749.3.peg.1200"/>